<dbReference type="Proteomes" id="UP001626550">
    <property type="component" value="Unassembled WGS sequence"/>
</dbReference>
<protein>
    <recommendedName>
        <fullName evidence="4">G-protein coupled receptors family 1 profile domain-containing protein</fullName>
    </recommendedName>
</protein>
<accession>A0ABD2Q052</accession>
<dbReference type="EMBL" id="JBJKFK010001573">
    <property type="protein sequence ID" value="KAL3312733.1"/>
    <property type="molecule type" value="Genomic_DNA"/>
</dbReference>
<evidence type="ECO:0008006" key="4">
    <source>
        <dbReference type="Google" id="ProtNLM"/>
    </source>
</evidence>
<comment type="caution">
    <text evidence="2">The sequence shown here is derived from an EMBL/GenBank/DDBJ whole genome shotgun (WGS) entry which is preliminary data.</text>
</comment>
<evidence type="ECO:0000313" key="3">
    <source>
        <dbReference type="Proteomes" id="UP001626550"/>
    </source>
</evidence>
<proteinExistence type="predicted"/>
<evidence type="ECO:0000313" key="2">
    <source>
        <dbReference type="EMBL" id="KAL3312733.1"/>
    </source>
</evidence>
<organism evidence="2 3">
    <name type="scientific">Cichlidogyrus casuarinus</name>
    <dbReference type="NCBI Taxonomy" id="1844966"/>
    <lineage>
        <taxon>Eukaryota</taxon>
        <taxon>Metazoa</taxon>
        <taxon>Spiralia</taxon>
        <taxon>Lophotrochozoa</taxon>
        <taxon>Platyhelminthes</taxon>
        <taxon>Monogenea</taxon>
        <taxon>Monopisthocotylea</taxon>
        <taxon>Dactylogyridea</taxon>
        <taxon>Ancyrocephalidae</taxon>
        <taxon>Cichlidogyrus</taxon>
    </lineage>
</organism>
<feature type="transmembrane region" description="Helical" evidence="1">
    <location>
        <begin position="58"/>
        <end position="87"/>
    </location>
</feature>
<dbReference type="Gene3D" id="1.20.1070.10">
    <property type="entry name" value="Rhodopsin 7-helix transmembrane proteins"/>
    <property type="match status" value="1"/>
</dbReference>
<sequence length="127" mass="14179">MKDTLGDLYDYGQSHRDAKYMYPMVIMKVILIIFGSLFNFLVLIVIGRLKSVFSGGTATYIFIAGLATSDLANCLINLPMSIFLYFYTFHCAVENVFQAYICATGNMCDLVKRAIIKLCPKCDSGVD</sequence>
<reference evidence="2 3" key="1">
    <citation type="submission" date="2024-11" db="EMBL/GenBank/DDBJ databases">
        <title>Adaptive evolution of stress response genes in parasites aligns with host niche diversity.</title>
        <authorList>
            <person name="Hahn C."/>
            <person name="Resl P."/>
        </authorList>
    </citation>
    <scope>NUCLEOTIDE SEQUENCE [LARGE SCALE GENOMIC DNA]</scope>
    <source>
        <strain evidence="2">EGGRZ-B1_66</strain>
        <tissue evidence="2">Body</tissue>
    </source>
</reference>
<dbReference type="AlphaFoldDB" id="A0ABD2Q052"/>
<keyword evidence="3" id="KW-1185">Reference proteome</keyword>
<keyword evidence="1" id="KW-0812">Transmembrane</keyword>
<name>A0ABD2Q052_9PLAT</name>
<evidence type="ECO:0000256" key="1">
    <source>
        <dbReference type="SAM" id="Phobius"/>
    </source>
</evidence>
<dbReference type="SUPFAM" id="SSF81321">
    <property type="entry name" value="Family A G protein-coupled receptor-like"/>
    <property type="match status" value="1"/>
</dbReference>
<keyword evidence="1" id="KW-0472">Membrane</keyword>
<gene>
    <name evidence="2" type="ORF">Ciccas_008670</name>
</gene>
<feature type="transmembrane region" description="Helical" evidence="1">
    <location>
        <begin position="20"/>
        <end position="46"/>
    </location>
</feature>
<keyword evidence="1" id="KW-1133">Transmembrane helix</keyword>